<comment type="catalytic activity">
    <reaction evidence="9 10">
        <text>IMP + H2O = 5-formamido-1-(5-phospho-D-ribosyl)imidazole-4-carboxamide</text>
        <dbReference type="Rhea" id="RHEA:18445"/>
        <dbReference type="ChEBI" id="CHEBI:15377"/>
        <dbReference type="ChEBI" id="CHEBI:58053"/>
        <dbReference type="ChEBI" id="CHEBI:58467"/>
        <dbReference type="EC" id="3.5.4.10"/>
    </reaction>
</comment>
<keyword evidence="6 10" id="KW-0378">Hydrolase</keyword>
<dbReference type="GO" id="GO:0003937">
    <property type="term" value="F:IMP cyclohydrolase activity"/>
    <property type="evidence" value="ECO:0007669"/>
    <property type="project" value="UniProtKB-UniRule"/>
</dbReference>
<sequence length="526" mass="59589">MLSNNIIKNALISVSDKTNILEISKTLIKNKINLFSTGGTAQILKKNNIPVIKISDYTKFPEIMDGRVKTLHPKIMGGILRRKDKDQEIMDLYNIASIDIVIVNFYPFEKAQDNQNNKTDYVIDNIDIGGPTLVRASAKNYKNVIIIVDISDFPNIINSIKNNTMNIEKRFYLAKKAFEYTASYEKSISEYFIKQNTLKKTNLENLFPKEINFYFKKKQDLRYGENKHQKASFYIEKNILSSGTISSAKQIQGKMLSYNNISDANTALECVKEFDQPACVIVKHENPCGVAVSTTLQKSYLLAYDSDPISAFGGIVAFNVILDEKTAQNIINTKQFIEVIVVPEISISALKILKKKPNIRILITGKIQKNTIKIDFKRISDGLLLQEYDHQTIDLKKWDFVTQRIPTKQELEDCIFCWKVVKYVKSNAIVYGRNQTTISIGAGQMSRIYSAKLANIKIQDQNKNIIGAAMASDAFFPFRDGIDSAASIGIHCVIQPGGSIRDKEIIQAANENNMTMIFTNKRHFKH</sequence>
<dbReference type="SUPFAM" id="SSF52335">
    <property type="entry name" value="Methylglyoxal synthase-like"/>
    <property type="match status" value="1"/>
</dbReference>
<evidence type="ECO:0000313" key="13">
    <source>
        <dbReference type="Proteomes" id="UP000093070"/>
    </source>
</evidence>
<dbReference type="EMBL" id="CP013259">
    <property type="protein sequence ID" value="ANZ22286.1"/>
    <property type="molecule type" value="Genomic_DNA"/>
</dbReference>
<dbReference type="InterPro" id="IPR016193">
    <property type="entry name" value="Cytidine_deaminase-like"/>
</dbReference>
<dbReference type="Pfam" id="PF02142">
    <property type="entry name" value="MGS"/>
    <property type="match status" value="1"/>
</dbReference>
<name>A0A1B2H896_BUCDN</name>
<dbReference type="InterPro" id="IPR036914">
    <property type="entry name" value="MGS-like_dom_sf"/>
</dbReference>
<evidence type="ECO:0000256" key="3">
    <source>
        <dbReference type="ARBA" id="ARBA00007667"/>
    </source>
</evidence>
<dbReference type="PANTHER" id="PTHR11692:SF0">
    <property type="entry name" value="BIFUNCTIONAL PURINE BIOSYNTHESIS PROTEIN ATIC"/>
    <property type="match status" value="1"/>
</dbReference>
<proteinExistence type="inferred from homology"/>
<comment type="similarity">
    <text evidence="3 10">Belongs to the PurH family.</text>
</comment>
<dbReference type="Pfam" id="PF01808">
    <property type="entry name" value="AICARFT_IMPCHas"/>
    <property type="match status" value="1"/>
</dbReference>
<accession>A0A1B2H896</accession>
<dbReference type="RefSeq" id="WP_075433106.1">
    <property type="nucleotide sequence ID" value="NZ_CP013259.1"/>
</dbReference>
<dbReference type="FunFam" id="3.40.140.20:FF:000001">
    <property type="entry name" value="Bifunctional purine biosynthesis protein PurH"/>
    <property type="match status" value="1"/>
</dbReference>
<comment type="pathway">
    <text evidence="2 10">Purine metabolism; IMP biosynthesis via de novo pathway; 5-formamido-1-(5-phospho-D-ribosyl)imidazole-4-carboxamide from 5-amino-1-(5-phospho-D-ribosyl)imidazole-4-carboxamide (10-formyl THF route): step 1/1.</text>
</comment>
<dbReference type="FunFam" id="3.40.140.20:FF:000002">
    <property type="entry name" value="Bifunctional purine biosynthesis protein PurH"/>
    <property type="match status" value="1"/>
</dbReference>
<evidence type="ECO:0000256" key="2">
    <source>
        <dbReference type="ARBA" id="ARBA00004954"/>
    </source>
</evidence>
<dbReference type="PANTHER" id="PTHR11692">
    <property type="entry name" value="BIFUNCTIONAL PURINE BIOSYNTHESIS PROTEIN PURH"/>
    <property type="match status" value="1"/>
</dbReference>
<dbReference type="PIRSF" id="PIRSF000414">
    <property type="entry name" value="AICARFT_IMPCHas"/>
    <property type="match status" value="1"/>
</dbReference>
<dbReference type="Gene3D" id="3.40.140.20">
    <property type="match status" value="2"/>
</dbReference>
<dbReference type="InterPro" id="IPR011607">
    <property type="entry name" value="MGS-like_dom"/>
</dbReference>
<protein>
    <recommendedName>
        <fullName evidence="10">Bifunctional purine biosynthesis protein PurH</fullName>
    </recommendedName>
    <domain>
        <recommendedName>
            <fullName evidence="10">Phosphoribosylaminoimidazolecarboxamide formyltransferase</fullName>
            <ecNumber evidence="10">2.1.2.3</ecNumber>
        </recommendedName>
        <alternativeName>
            <fullName evidence="10">AICAR transformylase</fullName>
        </alternativeName>
    </domain>
    <domain>
        <recommendedName>
            <fullName evidence="10">IMP cyclohydrolase</fullName>
            <ecNumber evidence="10">3.5.4.10</ecNumber>
        </recommendedName>
        <alternativeName>
            <fullName evidence="10">ATIC</fullName>
        </alternativeName>
        <alternativeName>
            <fullName evidence="10">IMP synthase</fullName>
        </alternativeName>
        <alternativeName>
            <fullName evidence="10">Inosinicase</fullName>
        </alternativeName>
    </domain>
</protein>
<keyword evidence="4 10" id="KW-0808">Transferase</keyword>
<evidence type="ECO:0000256" key="9">
    <source>
        <dbReference type="ARBA" id="ARBA00050687"/>
    </source>
</evidence>
<dbReference type="GO" id="GO:0006189">
    <property type="term" value="P:'de novo' IMP biosynthetic process"/>
    <property type="evidence" value="ECO:0007669"/>
    <property type="project" value="UniProtKB-UniRule"/>
</dbReference>
<evidence type="ECO:0000256" key="6">
    <source>
        <dbReference type="ARBA" id="ARBA00022801"/>
    </source>
</evidence>
<comment type="domain">
    <text evidence="10">The IMP cyclohydrolase activity resides in the N-terminal region.</text>
</comment>
<dbReference type="Gene3D" id="3.40.50.1380">
    <property type="entry name" value="Methylglyoxal synthase-like domain"/>
    <property type="match status" value="1"/>
</dbReference>
<evidence type="ECO:0000256" key="5">
    <source>
        <dbReference type="ARBA" id="ARBA00022755"/>
    </source>
</evidence>
<dbReference type="PATRIC" id="fig|118101.4.peg.32"/>
<dbReference type="EC" id="2.1.2.3" evidence="10"/>
<dbReference type="GO" id="GO:0004643">
    <property type="term" value="F:phosphoribosylaminoimidazolecarboxamide formyltransferase activity"/>
    <property type="evidence" value="ECO:0007669"/>
    <property type="project" value="UniProtKB-UniRule"/>
</dbReference>
<dbReference type="CDD" id="cd01421">
    <property type="entry name" value="IMPCH"/>
    <property type="match status" value="1"/>
</dbReference>
<keyword evidence="7 10" id="KW-0511">Multifunctional enzyme</keyword>
<dbReference type="HAMAP" id="MF_00139">
    <property type="entry name" value="PurH"/>
    <property type="match status" value="1"/>
</dbReference>
<dbReference type="NCBIfam" id="TIGR00355">
    <property type="entry name" value="purH"/>
    <property type="match status" value="1"/>
</dbReference>
<dbReference type="FunFam" id="3.40.50.1380:FF:000001">
    <property type="entry name" value="Bifunctional purine biosynthesis protein PurH"/>
    <property type="match status" value="1"/>
</dbReference>
<dbReference type="EC" id="3.5.4.10" evidence="10"/>
<dbReference type="NCBIfam" id="NF002049">
    <property type="entry name" value="PRK00881.1"/>
    <property type="match status" value="1"/>
</dbReference>
<dbReference type="SMART" id="SM00851">
    <property type="entry name" value="MGS"/>
    <property type="match status" value="1"/>
</dbReference>
<feature type="domain" description="MGS-like" evidence="11">
    <location>
        <begin position="1"/>
        <end position="148"/>
    </location>
</feature>
<evidence type="ECO:0000256" key="7">
    <source>
        <dbReference type="ARBA" id="ARBA00023268"/>
    </source>
</evidence>
<gene>
    <name evidence="10 12" type="primary">purH</name>
    <name evidence="12" type="ORF">ATN01_00160</name>
</gene>
<comment type="pathway">
    <text evidence="1 10">Purine metabolism; IMP biosynthesis via de novo pathway; IMP from 5-formamido-1-(5-phospho-D-ribosyl)imidazole-4-carboxamide: step 1/1.</text>
</comment>
<evidence type="ECO:0000256" key="10">
    <source>
        <dbReference type="HAMAP-Rule" id="MF_00139"/>
    </source>
</evidence>
<dbReference type="STRING" id="118101.ATN01_00160"/>
<evidence type="ECO:0000259" key="11">
    <source>
        <dbReference type="PROSITE" id="PS51855"/>
    </source>
</evidence>
<comment type="catalytic activity">
    <reaction evidence="8 10">
        <text>(6R)-10-formyltetrahydrofolate + 5-amino-1-(5-phospho-beta-D-ribosyl)imidazole-4-carboxamide = 5-formamido-1-(5-phospho-D-ribosyl)imidazole-4-carboxamide + (6S)-5,6,7,8-tetrahydrofolate</text>
        <dbReference type="Rhea" id="RHEA:22192"/>
        <dbReference type="ChEBI" id="CHEBI:57453"/>
        <dbReference type="ChEBI" id="CHEBI:58467"/>
        <dbReference type="ChEBI" id="CHEBI:58475"/>
        <dbReference type="ChEBI" id="CHEBI:195366"/>
        <dbReference type="EC" id="2.1.2.3"/>
    </reaction>
</comment>
<keyword evidence="5 10" id="KW-0658">Purine biosynthesis</keyword>
<evidence type="ECO:0000256" key="8">
    <source>
        <dbReference type="ARBA" id="ARBA00050488"/>
    </source>
</evidence>
<dbReference type="UniPathway" id="UPA00074">
    <property type="reaction ID" value="UER00133"/>
</dbReference>
<dbReference type="SMART" id="SM00798">
    <property type="entry name" value="AICARFT_IMPCHas"/>
    <property type="match status" value="1"/>
</dbReference>
<evidence type="ECO:0000313" key="12">
    <source>
        <dbReference type="EMBL" id="ANZ22286.1"/>
    </source>
</evidence>
<evidence type="ECO:0000256" key="4">
    <source>
        <dbReference type="ARBA" id="ARBA00022679"/>
    </source>
</evidence>
<evidence type="ECO:0000256" key="1">
    <source>
        <dbReference type="ARBA" id="ARBA00004844"/>
    </source>
</evidence>
<dbReference type="InterPro" id="IPR024051">
    <property type="entry name" value="AICAR_Tfase_dup_dom_sf"/>
</dbReference>
<dbReference type="SUPFAM" id="SSF53927">
    <property type="entry name" value="Cytidine deaminase-like"/>
    <property type="match status" value="1"/>
</dbReference>
<dbReference type="GO" id="GO:0005829">
    <property type="term" value="C:cytosol"/>
    <property type="evidence" value="ECO:0007669"/>
    <property type="project" value="TreeGrafter"/>
</dbReference>
<dbReference type="AlphaFoldDB" id="A0A1B2H896"/>
<dbReference type="InterPro" id="IPR002695">
    <property type="entry name" value="PurH-like"/>
</dbReference>
<dbReference type="PROSITE" id="PS51855">
    <property type="entry name" value="MGS"/>
    <property type="match status" value="1"/>
</dbReference>
<reference evidence="12 13" key="1">
    <citation type="submission" date="2015-11" db="EMBL/GenBank/DDBJ databases">
        <title>The complete genome of Buchnera aphidicola from Diuraphis noxia biotype SAM.</title>
        <authorList>
            <person name="Burger N.F.V."/>
            <person name="Oberholster A.-M."/>
        </authorList>
    </citation>
    <scope>NUCLEOTIDE SEQUENCE [LARGE SCALE GENOMIC DNA]</scope>
    <source>
        <strain evidence="12">SAM</strain>
    </source>
</reference>
<organism evidence="12 13">
    <name type="scientific">Buchnera aphidicola subsp. Diuraphis noxia</name>
    <dbReference type="NCBI Taxonomy" id="118101"/>
    <lineage>
        <taxon>Bacteria</taxon>
        <taxon>Pseudomonadati</taxon>
        <taxon>Pseudomonadota</taxon>
        <taxon>Gammaproteobacteria</taxon>
        <taxon>Enterobacterales</taxon>
        <taxon>Erwiniaceae</taxon>
        <taxon>Buchnera</taxon>
    </lineage>
</organism>
<dbReference type="Proteomes" id="UP000093070">
    <property type="component" value="Chromosome"/>
</dbReference>
<dbReference type="OrthoDB" id="9802065at2"/>